<protein>
    <submittedName>
        <fullName evidence="2">DUF4365 domain-containing protein</fullName>
    </submittedName>
</protein>
<proteinExistence type="predicted"/>
<gene>
    <name evidence="2" type="ORF">Q3M24_15550</name>
</gene>
<name>A0AAU8LQF4_9BACT</name>
<dbReference type="InterPro" id="IPR025375">
    <property type="entry name" value="DUF4365"/>
</dbReference>
<feature type="domain" description="DUF4365" evidence="1">
    <location>
        <begin position="21"/>
        <end position="141"/>
    </location>
</feature>
<evidence type="ECO:0000313" key="2">
    <source>
        <dbReference type="EMBL" id="XCN71715.1"/>
    </source>
</evidence>
<organism evidence="2">
    <name type="scientific">Candidatus Electrothrix aestuarii</name>
    <dbReference type="NCBI Taxonomy" id="3062594"/>
    <lineage>
        <taxon>Bacteria</taxon>
        <taxon>Pseudomonadati</taxon>
        <taxon>Thermodesulfobacteriota</taxon>
        <taxon>Desulfobulbia</taxon>
        <taxon>Desulfobulbales</taxon>
        <taxon>Desulfobulbaceae</taxon>
        <taxon>Candidatus Electrothrix</taxon>
    </lineage>
</organism>
<reference evidence="2" key="2">
    <citation type="submission" date="2024-06" db="EMBL/GenBank/DDBJ databases">
        <authorList>
            <person name="Plum-Jensen L.E."/>
            <person name="Schramm A."/>
            <person name="Marshall I.P.G."/>
        </authorList>
    </citation>
    <scope>NUCLEOTIDE SEQUENCE</scope>
    <source>
        <strain evidence="2">Rat1</strain>
    </source>
</reference>
<sequence>MKAQKTDRTERRGIGIAMTAFETLDFAFREQSESDYGIDAHAELIRSEQPTGQLLGIQLKSGGSYLSERCDTGFVFRTDKDHVEYWLNHALPVLVCLCDVEAKNVYWQVVTNETAISTGKGYKFVVPSTQLIDSSSRELLRKWLTPTIPATRYTICEQSDISHAAARRYSFKIVINGGATKAEVAAMVRQVTNDGIKSKYSRNCIVDSLSDLDAQVVYTFIYPTAEDYSRGAWICRSLWIDKNLVEEFRPVGFKGENVGDNIIVDWNDDYSEWSQVFSACIGSKEEYLSTILPMIDELKRLLQKVAVNLSKYKNNEINEEEFIVSTEEDLKRVYELYREGIDLPFAAPFECRDVNQKFQNLIAHLDNIRLHYAEESRHNWTKENRLWLSVKQCSWAQENLQHFEYELSKIR</sequence>
<dbReference type="Pfam" id="PF14280">
    <property type="entry name" value="DUF4365"/>
    <property type="match status" value="1"/>
</dbReference>
<accession>A0AAU8LQF4</accession>
<dbReference type="KEGG" id="eaj:Q3M24_15550"/>
<reference evidence="2" key="1">
    <citation type="journal article" date="2024" name="Syst. Appl. Microbiol.">
        <title>First single-strain enrichments of Electrothrix cable bacteria, description of E. aestuarii sp. nov. and E. rattekaaiensis sp. nov., and proposal of a cable bacteria taxonomy following the rules of the SeqCode.</title>
        <authorList>
            <person name="Plum-Jensen L.E."/>
            <person name="Schramm A."/>
            <person name="Marshall I.P.G."/>
        </authorList>
    </citation>
    <scope>NUCLEOTIDE SEQUENCE</scope>
    <source>
        <strain evidence="2">Rat1</strain>
    </source>
</reference>
<evidence type="ECO:0000259" key="1">
    <source>
        <dbReference type="Pfam" id="PF14280"/>
    </source>
</evidence>
<dbReference type="EMBL" id="CP159373">
    <property type="protein sequence ID" value="XCN71715.1"/>
    <property type="molecule type" value="Genomic_DNA"/>
</dbReference>
<dbReference type="AlphaFoldDB" id="A0AAU8LQF4"/>